<dbReference type="AlphaFoldDB" id="A0A3D4V679"/>
<dbReference type="EMBL" id="DPIY01000006">
    <property type="protein sequence ID" value="HCT56649.1"/>
    <property type="molecule type" value="Genomic_DNA"/>
</dbReference>
<comment type="caution">
    <text evidence="1">The sequence shown here is derived from an EMBL/GenBank/DDBJ whole genome shotgun (WGS) entry which is preliminary data.</text>
</comment>
<dbReference type="Proteomes" id="UP000264071">
    <property type="component" value="Unassembled WGS sequence"/>
</dbReference>
<organism evidence="1 2">
    <name type="scientific">Gemmatimonas aurantiaca</name>
    <dbReference type="NCBI Taxonomy" id="173480"/>
    <lineage>
        <taxon>Bacteria</taxon>
        <taxon>Pseudomonadati</taxon>
        <taxon>Gemmatimonadota</taxon>
        <taxon>Gemmatimonadia</taxon>
        <taxon>Gemmatimonadales</taxon>
        <taxon>Gemmatimonadaceae</taxon>
        <taxon>Gemmatimonas</taxon>
    </lineage>
</organism>
<proteinExistence type="predicted"/>
<gene>
    <name evidence="1" type="ORF">DGD08_05470</name>
</gene>
<accession>A0A3D4V679</accession>
<evidence type="ECO:0008006" key="3">
    <source>
        <dbReference type="Google" id="ProtNLM"/>
    </source>
</evidence>
<sequence length="313" mass="33761">MTRRVMALLVGVLGIAVVSLSACDGIGRVRTTWVADGDTIMRETVRVGRLTEQDLREASGLFPSQREAGVFWFLNDSGNDERLFAADSTGRALGTVRVTGPRNQDWEALSGGPCPQGHCLYIADTGDNMALRPVVQLLRVVEPSTNDREIPIAQTVVVRYADGAVDVEAMYVAPDTSVWLITKRPAVDTAGAFRPVRVYRIPPEAWGSTEPVTVSVIDSLPVVPVRRSSRDWVTDANLSAPDSLGRRRLVLLSYGAVHVFEADGASGRPGAKVARCSLPIHERSSEGVTWLPDGRLLLVNEGRGGVMYAGACP</sequence>
<name>A0A3D4V679_9BACT</name>
<evidence type="ECO:0000313" key="2">
    <source>
        <dbReference type="Proteomes" id="UP000264071"/>
    </source>
</evidence>
<dbReference type="PROSITE" id="PS51257">
    <property type="entry name" value="PROKAR_LIPOPROTEIN"/>
    <property type="match status" value="1"/>
</dbReference>
<protein>
    <recommendedName>
        <fullName evidence="3">Lipoprotein</fullName>
    </recommendedName>
</protein>
<reference evidence="1 2" key="1">
    <citation type="journal article" date="2018" name="Nat. Biotechnol.">
        <title>A standardized bacterial taxonomy based on genome phylogeny substantially revises the tree of life.</title>
        <authorList>
            <person name="Parks D.H."/>
            <person name="Chuvochina M."/>
            <person name="Waite D.W."/>
            <person name="Rinke C."/>
            <person name="Skarshewski A."/>
            <person name="Chaumeil P.A."/>
            <person name="Hugenholtz P."/>
        </authorList>
    </citation>
    <scope>NUCLEOTIDE SEQUENCE [LARGE SCALE GENOMIC DNA]</scope>
    <source>
        <strain evidence="1">UBA8844</strain>
    </source>
</reference>
<dbReference type="SUPFAM" id="SSF63829">
    <property type="entry name" value="Calcium-dependent phosphotriesterase"/>
    <property type="match status" value="1"/>
</dbReference>
<evidence type="ECO:0000313" key="1">
    <source>
        <dbReference type="EMBL" id="HCT56649.1"/>
    </source>
</evidence>